<dbReference type="PANTHER" id="PTHR33840:SF1">
    <property type="entry name" value="TLE1 PHOSPHOLIPASE DOMAIN-CONTAINING PROTEIN"/>
    <property type="match status" value="1"/>
</dbReference>
<dbReference type="InterPro" id="IPR018712">
    <property type="entry name" value="Tle1-like_cat"/>
</dbReference>
<accession>A3SLR5</accession>
<evidence type="ECO:0000256" key="1">
    <source>
        <dbReference type="SAM" id="MobiDB-lite"/>
    </source>
</evidence>
<dbReference type="EMBL" id="AALY01000001">
    <property type="protein sequence ID" value="EAP78296.1"/>
    <property type="molecule type" value="Genomic_DNA"/>
</dbReference>
<feature type="region of interest" description="Disordered" evidence="1">
    <location>
        <begin position="332"/>
        <end position="353"/>
    </location>
</feature>
<dbReference type="AlphaFoldDB" id="A3SLR5"/>
<keyword evidence="4" id="KW-1185">Reference proteome</keyword>
<feature type="compositionally biased region" description="Basic and acidic residues" evidence="1">
    <location>
        <begin position="332"/>
        <end position="345"/>
    </location>
</feature>
<dbReference type="eggNOG" id="COG3673">
    <property type="taxonomic scope" value="Bacteria"/>
</dbReference>
<dbReference type="RefSeq" id="WP_009813696.1">
    <property type="nucleotide sequence ID" value="NZ_CH724156.1"/>
</dbReference>
<evidence type="ECO:0000259" key="2">
    <source>
        <dbReference type="Pfam" id="PF09994"/>
    </source>
</evidence>
<feature type="domain" description="T6SS Phospholipase effector Tle1-like catalytic" evidence="2">
    <location>
        <begin position="34"/>
        <end position="283"/>
    </location>
</feature>
<protein>
    <recommendedName>
        <fullName evidence="2">T6SS Phospholipase effector Tle1-like catalytic domain-containing protein</fullName>
    </recommendedName>
</protein>
<dbReference type="Proteomes" id="UP000005954">
    <property type="component" value="Unassembled WGS sequence"/>
</dbReference>
<dbReference type="Pfam" id="PF09994">
    <property type="entry name" value="T6SS_Tle1-like_cat"/>
    <property type="match status" value="1"/>
</dbReference>
<name>A3SLR5_ROSNI</name>
<sequence length="353" mass="40134">MSMRRLIKWISDLGIPGLRQRRRGQAHHRGQMTHVLILDGTMSTLAEGFESNAGLTYKLLDEIGGPSLSIYYEAGLQWQDWRSTRDIITGGGLNRQIRRAYGYLASRYRPGDRIFLFGYSRGAFAVRSLAGAIDKVGLLRAEHATERNVNLAYRHYRSINPNGAMSEFREAYCHETVEIEMIGVWDTVKALGWRLPILWRFKEDSHAFHNHALSPVVRHGYHALALDETRAAFEPVMWHSPEGGKGRVEQVWFRGTHGDVGGHLGSFHEARPLSNIPLVWMLEKAEACGLALPGEWHKRFACDPEAPSVGRWRGWGKLFLIRRERVVGADPSEHLHPSVRRDDPHLTTPQRVV</sequence>
<dbReference type="HOGENOM" id="CLU_005049_6_0_5"/>
<organism evidence="3 4">
    <name type="scientific">Roseovarius nubinhibens (strain ATCC BAA-591 / DSM 15170 / ISM)</name>
    <dbReference type="NCBI Taxonomy" id="89187"/>
    <lineage>
        <taxon>Bacteria</taxon>
        <taxon>Pseudomonadati</taxon>
        <taxon>Pseudomonadota</taxon>
        <taxon>Alphaproteobacteria</taxon>
        <taxon>Rhodobacterales</taxon>
        <taxon>Roseobacteraceae</taxon>
        <taxon>Roseovarius</taxon>
    </lineage>
</organism>
<dbReference type="STRING" id="89187.ISM_08365"/>
<proteinExistence type="predicted"/>
<evidence type="ECO:0000313" key="4">
    <source>
        <dbReference type="Proteomes" id="UP000005954"/>
    </source>
</evidence>
<dbReference type="PANTHER" id="PTHR33840">
    <property type="match status" value="1"/>
</dbReference>
<evidence type="ECO:0000313" key="3">
    <source>
        <dbReference type="EMBL" id="EAP78296.1"/>
    </source>
</evidence>
<reference evidence="3 4" key="1">
    <citation type="submission" date="2005-12" db="EMBL/GenBank/DDBJ databases">
        <authorList>
            <person name="Moran M.A."/>
            <person name="Ferriera S."/>
            <person name="Johnson J."/>
            <person name="Kravitz S."/>
            <person name="Halpern A."/>
            <person name="Remington K."/>
            <person name="Beeson K."/>
            <person name="Tran B."/>
            <person name="Rogers Y.-H."/>
            <person name="Friedman R."/>
            <person name="Venter J.C."/>
        </authorList>
    </citation>
    <scope>NUCLEOTIDE SEQUENCE [LARGE SCALE GENOMIC DNA]</scope>
    <source>
        <strain evidence="4">ATCC BAA-591 / DSM 15170 / ISM</strain>
    </source>
</reference>
<gene>
    <name evidence="3" type="ORF">ISM_08365</name>
</gene>
<dbReference type="OrthoDB" id="4378831at2"/>
<dbReference type="SUPFAM" id="SSF53474">
    <property type="entry name" value="alpha/beta-Hydrolases"/>
    <property type="match status" value="1"/>
</dbReference>
<dbReference type="InterPro" id="IPR029058">
    <property type="entry name" value="AB_hydrolase_fold"/>
</dbReference>
<comment type="caution">
    <text evidence="3">The sequence shown here is derived from an EMBL/GenBank/DDBJ whole genome shotgun (WGS) entry which is preliminary data.</text>
</comment>